<reference evidence="1 2" key="1">
    <citation type="journal article" date="2016" name="Microb. Biotechnol.">
        <title>A novel bacteriophage cocktail reduces and disperses Pseudomonas aeruginosa biofilms under static and flow conditions.</title>
        <authorList>
            <person name="Alves D.R."/>
            <person name="Perez-Esteban P."/>
            <person name="Kot W."/>
            <person name="Bean J.E."/>
            <person name="Arnot T."/>
            <person name="Hansen L.H."/>
            <person name="Enright M.C."/>
            <person name="Jenkins A.T."/>
        </authorList>
    </citation>
    <scope>NUCLEOTIDE SEQUENCE [LARGE SCALE GENOMIC DNA]</scope>
</reference>
<evidence type="ECO:0000313" key="1">
    <source>
        <dbReference type="EMBL" id="AKF13969.1"/>
    </source>
</evidence>
<dbReference type="OrthoDB" id="20367at10239"/>
<organism evidence="1 2">
    <name type="scientific">Pseudomonas phage DL62</name>
    <dbReference type="NCBI Taxonomy" id="1640972"/>
    <lineage>
        <taxon>Viruses</taxon>
        <taxon>Duplodnaviria</taxon>
        <taxon>Heunggongvirae</taxon>
        <taxon>Uroviricota</taxon>
        <taxon>Caudoviricetes</taxon>
        <taxon>Autographivirales</taxon>
        <taxon>Autoscriptoviridae</taxon>
        <taxon>Krylovirinae</taxon>
        <taxon>Phikmvvirus</taxon>
        <taxon>Phikmvvirus DL62</taxon>
    </lineage>
</organism>
<dbReference type="RefSeq" id="YP_009201909.1">
    <property type="nucleotide sequence ID" value="NC_028836.1"/>
</dbReference>
<accession>A0A0F6YPU7</accession>
<dbReference type="Proteomes" id="UP000201258">
    <property type="component" value="Segment"/>
</dbReference>
<evidence type="ECO:0000313" key="2">
    <source>
        <dbReference type="Proteomes" id="UP000201258"/>
    </source>
</evidence>
<keyword evidence="2" id="KW-1185">Reference proteome</keyword>
<protein>
    <submittedName>
        <fullName evidence="1">Uncharacterized protein</fullName>
    </submittedName>
</protein>
<proteinExistence type="predicted"/>
<sequence length="137" mass="13681">MANTREQYLAGRNTGLTFYQVCQPGTDNRIALHDMDEADVKAKATAVIAAAAALGGEGGTVTPDPTTAYKTKTGAKVKVQGVDATLTVANGAVSAAALPATAYVAQSGVEITGADGNKVTLTIAGGAVTAIAYTPKP</sequence>
<dbReference type="GeneID" id="26629169"/>
<dbReference type="EMBL" id="KR054031">
    <property type="protein sequence ID" value="AKF13969.1"/>
    <property type="molecule type" value="Genomic_DNA"/>
</dbReference>
<dbReference type="KEGG" id="vg:26629169"/>
<name>A0A0F6YPU7_9CAUD</name>